<evidence type="ECO:0000313" key="3">
    <source>
        <dbReference type="Proteomes" id="UP001156601"/>
    </source>
</evidence>
<dbReference type="PANTHER" id="PTHR40076">
    <property type="entry name" value="MEMBRANE PROTEIN-RELATED"/>
    <property type="match status" value="1"/>
</dbReference>
<feature type="transmembrane region" description="Helical" evidence="1">
    <location>
        <begin position="139"/>
        <end position="159"/>
    </location>
</feature>
<dbReference type="RefSeq" id="WP_284216339.1">
    <property type="nucleotide sequence ID" value="NZ_BSOT01000005.1"/>
</dbReference>
<dbReference type="InterPro" id="IPR010380">
    <property type="entry name" value="DUF975"/>
</dbReference>
<evidence type="ECO:0000313" key="2">
    <source>
        <dbReference type="EMBL" id="GLR70037.1"/>
    </source>
</evidence>
<name>A0AA37WHM7_9ALTE</name>
<dbReference type="PANTHER" id="PTHR40076:SF1">
    <property type="entry name" value="MEMBRANE PROTEIN"/>
    <property type="match status" value="1"/>
</dbReference>
<comment type="caution">
    <text evidence="2">The sequence shown here is derived from an EMBL/GenBank/DDBJ whole genome shotgun (WGS) entry which is preliminary data.</text>
</comment>
<gene>
    <name evidence="2" type="ORF">GCM10007852_09450</name>
</gene>
<proteinExistence type="predicted"/>
<keyword evidence="1" id="KW-0472">Membrane</keyword>
<feature type="transmembrane region" description="Helical" evidence="1">
    <location>
        <begin position="77"/>
        <end position="100"/>
    </location>
</feature>
<keyword evidence="3" id="KW-1185">Reference proteome</keyword>
<evidence type="ECO:0000256" key="1">
    <source>
        <dbReference type="SAM" id="Phobius"/>
    </source>
</evidence>
<protein>
    <submittedName>
        <fullName evidence="2">Uncharacterized protein</fullName>
    </submittedName>
</protein>
<accession>A0AA37WHM7</accession>
<organism evidence="2 3">
    <name type="scientific">Agaribacter marinus</name>
    <dbReference type="NCBI Taxonomy" id="1431249"/>
    <lineage>
        <taxon>Bacteria</taxon>
        <taxon>Pseudomonadati</taxon>
        <taxon>Pseudomonadota</taxon>
        <taxon>Gammaproteobacteria</taxon>
        <taxon>Alteromonadales</taxon>
        <taxon>Alteromonadaceae</taxon>
        <taxon>Agaribacter</taxon>
    </lineage>
</organism>
<keyword evidence="1" id="KW-1133">Transmembrane helix</keyword>
<feature type="transmembrane region" description="Helical" evidence="1">
    <location>
        <begin position="184"/>
        <end position="208"/>
    </location>
</feature>
<reference evidence="2" key="2">
    <citation type="submission" date="2023-01" db="EMBL/GenBank/DDBJ databases">
        <title>Draft genome sequence of Agaribacter marinus strain NBRC 110023.</title>
        <authorList>
            <person name="Sun Q."/>
            <person name="Mori K."/>
        </authorList>
    </citation>
    <scope>NUCLEOTIDE SEQUENCE</scope>
    <source>
        <strain evidence="2">NBRC 110023</strain>
    </source>
</reference>
<keyword evidence="1" id="KW-0812">Transmembrane</keyword>
<reference evidence="2" key="1">
    <citation type="journal article" date="2014" name="Int. J. Syst. Evol. Microbiol.">
        <title>Complete genome sequence of Corynebacterium casei LMG S-19264T (=DSM 44701T), isolated from a smear-ripened cheese.</title>
        <authorList>
            <consortium name="US DOE Joint Genome Institute (JGI-PGF)"/>
            <person name="Walter F."/>
            <person name="Albersmeier A."/>
            <person name="Kalinowski J."/>
            <person name="Ruckert C."/>
        </authorList>
    </citation>
    <scope>NUCLEOTIDE SEQUENCE</scope>
    <source>
        <strain evidence="2">NBRC 110023</strain>
    </source>
</reference>
<dbReference type="Proteomes" id="UP001156601">
    <property type="component" value="Unassembled WGS sequence"/>
</dbReference>
<feature type="transmembrane region" description="Helical" evidence="1">
    <location>
        <begin position="35"/>
        <end position="57"/>
    </location>
</feature>
<dbReference type="AlphaFoldDB" id="A0AA37WHM7"/>
<dbReference type="EMBL" id="BSOT01000005">
    <property type="protein sequence ID" value="GLR70037.1"/>
    <property type="molecule type" value="Genomic_DNA"/>
</dbReference>
<sequence length="249" mass="27569">MKIDDESIQHVLRGEIPLDVKKVLIQARELTSKNIFTLAFSLIIILAMFFIFGLFLVNHYDIKTMDDIQQLQTQGGAIIGFVSTLVTAPLWAGVTMMSLRSLQQSPIKISHVFAYYPLMLALGLAALIVSIFLEIGLALLILPGLYVFIASAFVAPLIVERKLGPISAIVLSIKVTNAYFNKIAMIYLVLLLLMIVVIFSFGLAYFLVGPYYFNVKAVLYQTLLVNDKPEKCENGNDTSATHDSGIFNA</sequence>
<feature type="transmembrane region" description="Helical" evidence="1">
    <location>
        <begin position="112"/>
        <end position="133"/>
    </location>
</feature>